<comment type="caution">
    <text evidence="1">The sequence shown here is derived from an EMBL/GenBank/DDBJ whole genome shotgun (WGS) entry which is preliminary data.</text>
</comment>
<name>F3SKU7_STRSA</name>
<sequence length="46" mass="5307">MAFLFTDMHILVGNARNKSFICFKKHLPITVYDIIDILSTGLPRKK</sequence>
<dbReference type="HOGENOM" id="CLU_3189744_0_0_9"/>
<reference evidence="1 2" key="1">
    <citation type="submission" date="2011-03" db="EMBL/GenBank/DDBJ databases">
        <authorList>
            <person name="Muzny D."/>
            <person name="Qin X."/>
            <person name="Deng J."/>
            <person name="Jiang H."/>
            <person name="Liu Y."/>
            <person name="Qu J."/>
            <person name="Song X.-Z."/>
            <person name="Zhang L."/>
            <person name="Thornton R."/>
            <person name="Coyle M."/>
            <person name="Francisco L."/>
            <person name="Jackson L."/>
            <person name="Javaid M."/>
            <person name="Korchina V."/>
            <person name="Kovar C."/>
            <person name="Mata R."/>
            <person name="Mathew T."/>
            <person name="Ngo R."/>
            <person name="Nguyen L."/>
            <person name="Nguyen N."/>
            <person name="Okwuonu G."/>
            <person name="Ongeri F."/>
            <person name="Pham C."/>
            <person name="Simmons D."/>
            <person name="Wilczek-Boney K."/>
            <person name="Hale W."/>
            <person name="Jakkamsetti A."/>
            <person name="Pham P."/>
            <person name="Ruth R."/>
            <person name="San Lucas F."/>
            <person name="Warren J."/>
            <person name="Zhang J."/>
            <person name="Zhao Z."/>
            <person name="Zhou C."/>
            <person name="Zhu D."/>
            <person name="Lee S."/>
            <person name="Bess C."/>
            <person name="Blankenburg K."/>
            <person name="Forbes L."/>
            <person name="Fu Q."/>
            <person name="Gubbala S."/>
            <person name="Hirani K."/>
            <person name="Jayaseelan J.C."/>
            <person name="Lara F."/>
            <person name="Munidasa M."/>
            <person name="Palculict T."/>
            <person name="Patil S."/>
            <person name="Pu L.-L."/>
            <person name="Saada N."/>
            <person name="Tang L."/>
            <person name="Weissenberger G."/>
            <person name="Zhu Y."/>
            <person name="Hemphill L."/>
            <person name="Shang Y."/>
            <person name="Youmans B."/>
            <person name="Ayvaz T."/>
            <person name="Ross M."/>
            <person name="Santibanez J."/>
            <person name="Aqrawi P."/>
            <person name="Gross S."/>
            <person name="Joshi V."/>
            <person name="Fowler G."/>
            <person name="Nazareth L."/>
            <person name="Reid J."/>
            <person name="Worley K."/>
            <person name="Petrosino J."/>
            <person name="Highlander S."/>
            <person name="Gibbs R."/>
        </authorList>
    </citation>
    <scope>NUCLEOTIDE SEQUENCE [LARGE SCALE GENOMIC DNA]</scope>
    <source>
        <strain evidence="1 2">SK1087</strain>
    </source>
</reference>
<protein>
    <submittedName>
        <fullName evidence="1">Uncharacterized protein</fullName>
    </submittedName>
</protein>
<proteinExistence type="predicted"/>
<evidence type="ECO:0000313" key="2">
    <source>
        <dbReference type="Proteomes" id="UP000003378"/>
    </source>
</evidence>
<dbReference type="Proteomes" id="UP000003378">
    <property type="component" value="Unassembled WGS sequence"/>
</dbReference>
<gene>
    <name evidence="1" type="ORF">HMPREF9397_1740</name>
</gene>
<evidence type="ECO:0000313" key="1">
    <source>
        <dbReference type="EMBL" id="EGG39262.1"/>
    </source>
</evidence>
<accession>F3SKU7</accession>
<organism evidence="1 2">
    <name type="scientific">Streptococcus sanguinis SK1087</name>
    <dbReference type="NCBI Taxonomy" id="888824"/>
    <lineage>
        <taxon>Bacteria</taxon>
        <taxon>Bacillati</taxon>
        <taxon>Bacillota</taxon>
        <taxon>Bacilli</taxon>
        <taxon>Lactobacillales</taxon>
        <taxon>Streptococcaceae</taxon>
        <taxon>Streptococcus</taxon>
    </lineage>
</organism>
<dbReference type="AlphaFoldDB" id="F3SKU7"/>
<dbReference type="EMBL" id="AFDP01000019">
    <property type="protein sequence ID" value="EGG39262.1"/>
    <property type="molecule type" value="Genomic_DNA"/>
</dbReference>